<name>A0A8J5VUQ8_ZIZPA</name>
<gene>
    <name evidence="3" type="ORF">GUJ93_ZPchr0002g23644</name>
</gene>
<dbReference type="EMBL" id="JAAALK010000287">
    <property type="protein sequence ID" value="KAG8060753.1"/>
    <property type="molecule type" value="Genomic_DNA"/>
</dbReference>
<evidence type="ECO:0000313" key="4">
    <source>
        <dbReference type="Proteomes" id="UP000729402"/>
    </source>
</evidence>
<feature type="coiled-coil region" evidence="1">
    <location>
        <begin position="115"/>
        <end position="149"/>
    </location>
</feature>
<evidence type="ECO:0000256" key="1">
    <source>
        <dbReference type="SAM" id="Coils"/>
    </source>
</evidence>
<keyword evidence="1" id="KW-0175">Coiled coil</keyword>
<organism evidence="3 4">
    <name type="scientific">Zizania palustris</name>
    <name type="common">Northern wild rice</name>
    <dbReference type="NCBI Taxonomy" id="103762"/>
    <lineage>
        <taxon>Eukaryota</taxon>
        <taxon>Viridiplantae</taxon>
        <taxon>Streptophyta</taxon>
        <taxon>Embryophyta</taxon>
        <taxon>Tracheophyta</taxon>
        <taxon>Spermatophyta</taxon>
        <taxon>Magnoliopsida</taxon>
        <taxon>Liliopsida</taxon>
        <taxon>Poales</taxon>
        <taxon>Poaceae</taxon>
        <taxon>BOP clade</taxon>
        <taxon>Oryzoideae</taxon>
        <taxon>Oryzeae</taxon>
        <taxon>Zizaniinae</taxon>
        <taxon>Zizania</taxon>
    </lineage>
</organism>
<evidence type="ECO:0000256" key="2">
    <source>
        <dbReference type="SAM" id="MobiDB-lite"/>
    </source>
</evidence>
<reference evidence="3" key="2">
    <citation type="submission" date="2021-02" db="EMBL/GenBank/DDBJ databases">
        <authorList>
            <person name="Kimball J.A."/>
            <person name="Haas M.W."/>
            <person name="Macchietto M."/>
            <person name="Kono T."/>
            <person name="Duquette J."/>
            <person name="Shao M."/>
        </authorList>
    </citation>
    <scope>NUCLEOTIDE SEQUENCE</scope>
    <source>
        <tissue evidence="3">Fresh leaf tissue</tissue>
    </source>
</reference>
<sequence length="228" mass="25793">MQNDAHKMQSCRASTSFTTRRIFRRFRTLLTKLTVAFRALRKTRGLPWPKDHEKKSYADLLGWLQGSGTWLLATIIAARQRPGRRPETALALGSGGFHRHRLARWSHHTEAVLDADEHHEAVDFLREETKNLIQQNGELQRKIMQLQKDIAEMVPLLPRKRKPIHEPVPRPKRIPPHPSTVGPSTASAPAPRPGLVSDPIIENFLEPTVPREPRTRGSESTETASGGE</sequence>
<feature type="compositionally biased region" description="Basic and acidic residues" evidence="2">
    <location>
        <begin position="209"/>
        <end position="219"/>
    </location>
</feature>
<reference evidence="3" key="1">
    <citation type="journal article" date="2021" name="bioRxiv">
        <title>Whole Genome Assembly and Annotation of Northern Wild Rice, Zizania palustris L., Supports a Whole Genome Duplication in the Zizania Genus.</title>
        <authorList>
            <person name="Haas M."/>
            <person name="Kono T."/>
            <person name="Macchietto M."/>
            <person name="Millas R."/>
            <person name="McGilp L."/>
            <person name="Shao M."/>
            <person name="Duquette J."/>
            <person name="Hirsch C.N."/>
            <person name="Kimball J."/>
        </authorList>
    </citation>
    <scope>NUCLEOTIDE SEQUENCE</scope>
    <source>
        <tissue evidence="3">Fresh leaf tissue</tissue>
    </source>
</reference>
<evidence type="ECO:0000313" key="3">
    <source>
        <dbReference type="EMBL" id="KAG8060753.1"/>
    </source>
</evidence>
<dbReference type="AlphaFoldDB" id="A0A8J5VUQ8"/>
<protein>
    <submittedName>
        <fullName evidence="3">Uncharacterized protein</fullName>
    </submittedName>
</protein>
<dbReference type="Proteomes" id="UP000729402">
    <property type="component" value="Unassembled WGS sequence"/>
</dbReference>
<accession>A0A8J5VUQ8</accession>
<keyword evidence="4" id="KW-1185">Reference proteome</keyword>
<proteinExistence type="predicted"/>
<feature type="region of interest" description="Disordered" evidence="2">
    <location>
        <begin position="161"/>
        <end position="228"/>
    </location>
</feature>
<comment type="caution">
    <text evidence="3">The sequence shown here is derived from an EMBL/GenBank/DDBJ whole genome shotgun (WGS) entry which is preliminary data.</text>
</comment>